<feature type="non-terminal residue" evidence="1">
    <location>
        <position position="1"/>
    </location>
</feature>
<keyword evidence="2" id="KW-1185">Reference proteome</keyword>
<dbReference type="OrthoDB" id="10044044at2759"/>
<dbReference type="PANTHER" id="PTHR38048:SF1">
    <property type="entry name" value="HEMERYTHRIN-LIKE DOMAIN-CONTAINING PROTEIN"/>
    <property type="match status" value="1"/>
</dbReference>
<reference evidence="1" key="1">
    <citation type="journal article" date="2020" name="bioRxiv">
        <title>Whole genome comparisons of ergot fungi reveals the divergence and evolution of species within the genus Claviceps are the result of varying mechanisms driving genome evolution and host range expansion.</title>
        <authorList>
            <person name="Wyka S.A."/>
            <person name="Mondo S.J."/>
            <person name="Liu M."/>
            <person name="Dettman J."/>
            <person name="Nalam V."/>
            <person name="Broders K.D."/>
        </authorList>
    </citation>
    <scope>NUCLEOTIDE SEQUENCE</scope>
    <source>
        <strain evidence="1">CCC 602</strain>
    </source>
</reference>
<dbReference type="Gene3D" id="1.20.120.520">
    <property type="entry name" value="nmb1532 protein domain like"/>
    <property type="match status" value="1"/>
</dbReference>
<sequence length="120" mass="13737">QFLATAISLAEHLTAHHSIEEVPIFPLLATRMPEFDPDPQRGRLVRQHAVIHEGLVRFEDCVRRCHGGELELEMGILRQKMDPGGGVLWEHLDEEVRLLLLGGKRMRAVWSKQEMMVLPI</sequence>
<name>A0A9P7N1V1_9HYPO</name>
<evidence type="ECO:0000313" key="1">
    <source>
        <dbReference type="EMBL" id="KAG5986241.1"/>
    </source>
</evidence>
<evidence type="ECO:0008006" key="3">
    <source>
        <dbReference type="Google" id="ProtNLM"/>
    </source>
</evidence>
<dbReference type="AlphaFoldDB" id="A0A9P7N1V1"/>
<evidence type="ECO:0000313" key="2">
    <source>
        <dbReference type="Proteomes" id="UP000748025"/>
    </source>
</evidence>
<dbReference type="EMBL" id="SRPW01003715">
    <property type="protein sequence ID" value="KAG5986241.1"/>
    <property type="molecule type" value="Genomic_DNA"/>
</dbReference>
<gene>
    <name evidence="1" type="ORF">E4U43_005600</name>
</gene>
<dbReference type="PANTHER" id="PTHR38048">
    <property type="entry name" value="EXPRESSED PROTEIN"/>
    <property type="match status" value="1"/>
</dbReference>
<comment type="caution">
    <text evidence="1">The sequence shown here is derived from an EMBL/GenBank/DDBJ whole genome shotgun (WGS) entry which is preliminary data.</text>
</comment>
<organism evidence="1 2">
    <name type="scientific">Claviceps pusilla</name>
    <dbReference type="NCBI Taxonomy" id="123648"/>
    <lineage>
        <taxon>Eukaryota</taxon>
        <taxon>Fungi</taxon>
        <taxon>Dikarya</taxon>
        <taxon>Ascomycota</taxon>
        <taxon>Pezizomycotina</taxon>
        <taxon>Sordariomycetes</taxon>
        <taxon>Hypocreomycetidae</taxon>
        <taxon>Hypocreales</taxon>
        <taxon>Clavicipitaceae</taxon>
        <taxon>Claviceps</taxon>
    </lineage>
</organism>
<proteinExistence type="predicted"/>
<dbReference type="InterPro" id="IPR053206">
    <property type="entry name" value="Dimeric_xanthone_biosynth"/>
</dbReference>
<accession>A0A9P7N1V1</accession>
<dbReference type="Proteomes" id="UP000748025">
    <property type="component" value="Unassembled WGS sequence"/>
</dbReference>
<protein>
    <recommendedName>
        <fullName evidence="3">Hemerythrin-like domain-containing protein</fullName>
    </recommendedName>
</protein>